<organism evidence="1 2">
    <name type="scientific">Ferrimonas lipolytica</name>
    <dbReference type="NCBI Taxonomy" id="2724191"/>
    <lineage>
        <taxon>Bacteria</taxon>
        <taxon>Pseudomonadati</taxon>
        <taxon>Pseudomonadota</taxon>
        <taxon>Gammaproteobacteria</taxon>
        <taxon>Alteromonadales</taxon>
        <taxon>Ferrimonadaceae</taxon>
        <taxon>Ferrimonas</taxon>
    </lineage>
</organism>
<name>A0A6H1UIC5_9GAMM</name>
<evidence type="ECO:0000313" key="2">
    <source>
        <dbReference type="Proteomes" id="UP000501602"/>
    </source>
</evidence>
<evidence type="ECO:0000313" key="1">
    <source>
        <dbReference type="EMBL" id="QIZ77966.1"/>
    </source>
</evidence>
<dbReference type="EMBL" id="CP051180">
    <property type="protein sequence ID" value="QIZ77966.1"/>
    <property type="molecule type" value="Genomic_DNA"/>
</dbReference>
<dbReference type="RefSeq" id="WP_168661468.1">
    <property type="nucleotide sequence ID" value="NZ_CP051180.1"/>
</dbReference>
<sequence>MPAINIALDQNLLQQLIRDGHLCVAQLSALDQQSKSALWQLCLECSCDNRFDNTEQQALHFKPYVENENRRTDT</sequence>
<protein>
    <submittedName>
        <fullName evidence="1">Uncharacterized protein</fullName>
    </submittedName>
</protein>
<dbReference type="KEGG" id="fes:HER31_14320"/>
<gene>
    <name evidence="1" type="ORF">HER31_14320</name>
</gene>
<reference evidence="1 2" key="1">
    <citation type="submission" date="2020-04" db="EMBL/GenBank/DDBJ databases">
        <title>Ferrimonas sp. S7 isolated from sea water.</title>
        <authorList>
            <person name="Bae S.S."/>
            <person name="Baek K."/>
        </authorList>
    </citation>
    <scope>NUCLEOTIDE SEQUENCE [LARGE SCALE GENOMIC DNA]</scope>
    <source>
        <strain evidence="1 2">S7</strain>
    </source>
</reference>
<accession>A0A6H1UIC5</accession>
<keyword evidence="2" id="KW-1185">Reference proteome</keyword>
<dbReference type="AlphaFoldDB" id="A0A6H1UIC5"/>
<proteinExistence type="predicted"/>
<dbReference type="Proteomes" id="UP000501602">
    <property type="component" value="Chromosome"/>
</dbReference>